<sequence>MRTLLDLVLPASCGGCDTPGVDWCTDCAAELSRDPIRLRPRSDPGVPCWALGPYRGAARRAVLAAKERGRRDLAAPLGVALARALSTLRAKDRPLMVVPAPSRRAAARRRGGDPVLRAARAATGWLHDCQVVPLARTRWYVRDSVGLTTRERHHNLHGRIIVAPAAVNSAQIPENVEVVLVDDVLTTGATATETVRALSRVGLRTRAVLVVCGA</sequence>
<dbReference type="PANTHER" id="PTHR47505">
    <property type="entry name" value="DNA UTILIZATION PROTEIN YHGH"/>
    <property type="match status" value="1"/>
</dbReference>
<dbReference type="Gene3D" id="3.40.50.2020">
    <property type="match status" value="1"/>
</dbReference>
<name>A0A3A4K487_9NOCA</name>
<dbReference type="Proteomes" id="UP000266677">
    <property type="component" value="Unassembled WGS sequence"/>
</dbReference>
<keyword evidence="2" id="KW-1185">Reference proteome</keyword>
<dbReference type="RefSeq" id="WP_120037115.1">
    <property type="nucleotide sequence ID" value="NZ_QZFU01000006.1"/>
</dbReference>
<evidence type="ECO:0000313" key="1">
    <source>
        <dbReference type="EMBL" id="RJO79954.1"/>
    </source>
</evidence>
<dbReference type="InterPro" id="IPR051910">
    <property type="entry name" value="ComF/GntX_DNA_util-trans"/>
</dbReference>
<evidence type="ECO:0000313" key="2">
    <source>
        <dbReference type="Proteomes" id="UP000266677"/>
    </source>
</evidence>
<gene>
    <name evidence="1" type="ORF">D5S18_01475</name>
</gene>
<comment type="caution">
    <text evidence="1">The sequence shown here is derived from an EMBL/GenBank/DDBJ whole genome shotgun (WGS) entry which is preliminary data.</text>
</comment>
<dbReference type="SUPFAM" id="SSF53271">
    <property type="entry name" value="PRTase-like"/>
    <property type="match status" value="1"/>
</dbReference>
<protein>
    <submittedName>
        <fullName evidence="1">ComF family protein</fullName>
    </submittedName>
</protein>
<dbReference type="InterPro" id="IPR029057">
    <property type="entry name" value="PRTase-like"/>
</dbReference>
<proteinExistence type="predicted"/>
<dbReference type="OrthoDB" id="5244859at2"/>
<organism evidence="1 2">
    <name type="scientific">Nocardia panacis</name>
    <dbReference type="NCBI Taxonomy" id="2340916"/>
    <lineage>
        <taxon>Bacteria</taxon>
        <taxon>Bacillati</taxon>
        <taxon>Actinomycetota</taxon>
        <taxon>Actinomycetes</taxon>
        <taxon>Mycobacteriales</taxon>
        <taxon>Nocardiaceae</taxon>
        <taxon>Nocardia</taxon>
    </lineage>
</organism>
<dbReference type="PANTHER" id="PTHR47505:SF1">
    <property type="entry name" value="DNA UTILIZATION PROTEIN YHGH"/>
    <property type="match status" value="1"/>
</dbReference>
<reference evidence="1 2" key="1">
    <citation type="submission" date="2018-09" db="EMBL/GenBank/DDBJ databases">
        <title>YIM PH21274 draft genome.</title>
        <authorList>
            <person name="Miao C."/>
        </authorList>
    </citation>
    <scope>NUCLEOTIDE SEQUENCE [LARGE SCALE GENOMIC DNA]</scope>
    <source>
        <strain evidence="1 2">YIM PH 21724</strain>
    </source>
</reference>
<dbReference type="AlphaFoldDB" id="A0A3A4K487"/>
<dbReference type="EMBL" id="QZFU01000006">
    <property type="protein sequence ID" value="RJO79954.1"/>
    <property type="molecule type" value="Genomic_DNA"/>
</dbReference>
<accession>A0A3A4K487</accession>